<protein>
    <recommendedName>
        <fullName evidence="3">DUF1365 domain-containing protein</fullName>
    </recommendedName>
</protein>
<dbReference type="EMBL" id="FONX01000015">
    <property type="protein sequence ID" value="SFF17476.1"/>
    <property type="molecule type" value="Genomic_DNA"/>
</dbReference>
<accession>A0A1I2GL69</accession>
<evidence type="ECO:0000313" key="1">
    <source>
        <dbReference type="EMBL" id="SFF17476.1"/>
    </source>
</evidence>
<name>A0A1I2GL69_9BURK</name>
<dbReference type="STRING" id="1177982.SAMN04489711_11576"/>
<dbReference type="Proteomes" id="UP000199119">
    <property type="component" value="Unassembled WGS sequence"/>
</dbReference>
<sequence length="268" mass="30119">MTTDTGTGMSALYSGPVMHQRLQPRRHRLRYRVYSLLLDLDELPALDRRLRWLSVGRFNLFSWHERDHGDGTPGGLRAYIDSQLQAAGCRAGGKVQLLTMPRILGYAFNPLSVYFCHAPGDRRLEAIFYEVNNTFGERHSYLLPVAGEAEAASGLVRQTCRKDFHVSPFLGLDMHYDFRVLPPAAHRPDLRLHIDARGPEGVMLTATLQARRQPLTDAALLRAFFTHPLLTLKVIAAIHWEALKLVAKGIKLHRKPPPPAHPVSTGKV</sequence>
<organism evidence="1 2">
    <name type="scientific">Paracidovorax wautersii</name>
    <dbReference type="NCBI Taxonomy" id="1177982"/>
    <lineage>
        <taxon>Bacteria</taxon>
        <taxon>Pseudomonadati</taxon>
        <taxon>Pseudomonadota</taxon>
        <taxon>Betaproteobacteria</taxon>
        <taxon>Burkholderiales</taxon>
        <taxon>Comamonadaceae</taxon>
        <taxon>Paracidovorax</taxon>
    </lineage>
</organism>
<gene>
    <name evidence="1" type="ORF">SAMN04489711_11576</name>
</gene>
<keyword evidence="2" id="KW-1185">Reference proteome</keyword>
<dbReference type="RefSeq" id="WP_175518551.1">
    <property type="nucleotide sequence ID" value="NZ_FONX01000015.1"/>
</dbReference>
<dbReference type="InterPro" id="IPR010775">
    <property type="entry name" value="DUF1365"/>
</dbReference>
<proteinExistence type="predicted"/>
<dbReference type="PANTHER" id="PTHR33973">
    <property type="entry name" value="OS07G0153300 PROTEIN"/>
    <property type="match status" value="1"/>
</dbReference>
<reference evidence="2" key="1">
    <citation type="submission" date="2016-10" db="EMBL/GenBank/DDBJ databases">
        <authorList>
            <person name="Varghese N."/>
            <person name="Submissions S."/>
        </authorList>
    </citation>
    <scope>NUCLEOTIDE SEQUENCE [LARGE SCALE GENOMIC DNA]</scope>
    <source>
        <strain evidence="2">DSM 27981</strain>
    </source>
</reference>
<dbReference type="Pfam" id="PF07103">
    <property type="entry name" value="DUF1365"/>
    <property type="match status" value="1"/>
</dbReference>
<dbReference type="PANTHER" id="PTHR33973:SF4">
    <property type="entry name" value="OS07G0153300 PROTEIN"/>
    <property type="match status" value="1"/>
</dbReference>
<evidence type="ECO:0000313" key="2">
    <source>
        <dbReference type="Proteomes" id="UP000199119"/>
    </source>
</evidence>
<dbReference type="AlphaFoldDB" id="A0A1I2GL69"/>
<evidence type="ECO:0008006" key="3">
    <source>
        <dbReference type="Google" id="ProtNLM"/>
    </source>
</evidence>